<dbReference type="AlphaFoldDB" id="A0A8J5HUZ8"/>
<gene>
    <name evidence="7" type="ORF">ZIOFF_013811</name>
</gene>
<dbReference type="GO" id="GO:0008889">
    <property type="term" value="F:glycerophosphodiester phosphodiesterase activity"/>
    <property type="evidence" value="ECO:0007669"/>
    <property type="project" value="UniProtKB-EC"/>
</dbReference>
<dbReference type="InterPro" id="IPR051578">
    <property type="entry name" value="GDPD"/>
</dbReference>
<evidence type="ECO:0000256" key="5">
    <source>
        <dbReference type="ARBA" id="ARBA00047512"/>
    </source>
</evidence>
<dbReference type="PROSITE" id="PS51704">
    <property type="entry name" value="GP_PDE"/>
    <property type="match status" value="1"/>
</dbReference>
<comment type="caution">
    <text evidence="7">The sequence shown here is derived from an EMBL/GenBank/DDBJ whole genome shotgun (WGS) entry which is preliminary data.</text>
</comment>
<dbReference type="EMBL" id="JACMSC010000004">
    <property type="protein sequence ID" value="KAG6523923.1"/>
    <property type="molecule type" value="Genomic_DNA"/>
</dbReference>
<dbReference type="GO" id="GO:0006071">
    <property type="term" value="P:glycerol metabolic process"/>
    <property type="evidence" value="ECO:0007669"/>
    <property type="project" value="UniProtKB-KW"/>
</dbReference>
<dbReference type="Gene3D" id="3.20.20.190">
    <property type="entry name" value="Phosphatidylinositol (PI) phosphodiesterase"/>
    <property type="match status" value="1"/>
</dbReference>
<evidence type="ECO:0000256" key="2">
    <source>
        <dbReference type="ARBA" id="ARBA00012247"/>
    </source>
</evidence>
<keyword evidence="3" id="KW-0319">Glycerol metabolism</keyword>
<evidence type="ECO:0000256" key="3">
    <source>
        <dbReference type="ARBA" id="ARBA00022798"/>
    </source>
</evidence>
<sequence length="434" mass="48820">MASRSPDLWDIPRHNSENAFCEYSRLRIAPSLNTEKKLFLPQFHPDVKSVIPNPQSPVLLRVAMALKAAHVSDVPTIDQIPDVPAVALSTVSALRKGTEWKRKSERLVVVGHRGKGMNALASTDPRLQEVKENSLRSFNDAARFPVDFVEFDVQRLQFLQVTKDDCPVIFHDDLILTEEDGKLSEKHVTSLTLDEFLSYGPPKDPLKGKPLLRKTKDGRIHNWKVIADAPFCTLQEAFQGVDPQVGFNVELKFNDNVDYKDEELIHALETILKVVNDYANERPIIFSSFQPDAAKLIRKLQNDYPVFFLSNGGTEIYRDPRRNSLDEAIKLCLENGLQAIVSEVKAIFRNPSAVAKIKEANLVLFTYGQLNNVPEAVYMQHIMGVSGVIVDLVQEITEAVSAFSRPDVEGASRPKFSQAELSFLLRLIPELVQH</sequence>
<dbReference type="GO" id="GO:0046475">
    <property type="term" value="P:glycerophospholipid catabolic process"/>
    <property type="evidence" value="ECO:0007669"/>
    <property type="project" value="TreeGrafter"/>
</dbReference>
<evidence type="ECO:0000313" key="8">
    <source>
        <dbReference type="Proteomes" id="UP000734854"/>
    </source>
</evidence>
<dbReference type="InterPro" id="IPR030395">
    <property type="entry name" value="GP_PDE_dom"/>
</dbReference>
<dbReference type="EC" id="3.1.4.46" evidence="2"/>
<comment type="catalytic activity">
    <reaction evidence="5">
        <text>a sn-glycero-3-phosphodiester + H2O = an alcohol + sn-glycerol 3-phosphate + H(+)</text>
        <dbReference type="Rhea" id="RHEA:12969"/>
        <dbReference type="ChEBI" id="CHEBI:15377"/>
        <dbReference type="ChEBI" id="CHEBI:15378"/>
        <dbReference type="ChEBI" id="CHEBI:30879"/>
        <dbReference type="ChEBI" id="CHEBI:57597"/>
        <dbReference type="ChEBI" id="CHEBI:83408"/>
        <dbReference type="EC" id="3.1.4.46"/>
    </reaction>
</comment>
<comment type="similarity">
    <text evidence="1">Belongs to the glycerophosphoryl diester phosphodiesterase family.</text>
</comment>
<evidence type="ECO:0000256" key="4">
    <source>
        <dbReference type="ARBA" id="ARBA00022801"/>
    </source>
</evidence>
<accession>A0A8J5HUZ8</accession>
<keyword evidence="4" id="KW-0378">Hydrolase</keyword>
<protein>
    <recommendedName>
        <fullName evidence="2">glycerophosphodiester phosphodiesterase</fullName>
        <ecNumber evidence="2">3.1.4.46</ecNumber>
    </recommendedName>
</protein>
<dbReference type="Proteomes" id="UP000734854">
    <property type="component" value="Unassembled WGS sequence"/>
</dbReference>
<name>A0A8J5HUZ8_ZINOF</name>
<dbReference type="FunFam" id="3.20.20.190:FF:000034">
    <property type="entry name" value="Glycerophosphodiester phosphodiesterase GDPD2"/>
    <property type="match status" value="1"/>
</dbReference>
<feature type="domain" description="GP-PDE" evidence="6">
    <location>
        <begin position="107"/>
        <end position="400"/>
    </location>
</feature>
<dbReference type="InterPro" id="IPR017946">
    <property type="entry name" value="PLC-like_Pdiesterase_TIM-brl"/>
</dbReference>
<dbReference type="SUPFAM" id="SSF51695">
    <property type="entry name" value="PLC-like phosphodiesterases"/>
    <property type="match status" value="1"/>
</dbReference>
<dbReference type="PANTHER" id="PTHR22958:SF1">
    <property type="entry name" value="GLYCEROPHOSPHOCHOLINE PHOSPHODIESTERASE GPCPD1"/>
    <property type="match status" value="1"/>
</dbReference>
<evidence type="ECO:0000256" key="1">
    <source>
        <dbReference type="ARBA" id="ARBA00007277"/>
    </source>
</evidence>
<keyword evidence="8" id="KW-1185">Reference proteome</keyword>
<dbReference type="PANTHER" id="PTHR22958">
    <property type="entry name" value="GLYCEROPHOSPHORYL DIESTER PHOSPHODIESTERASE"/>
    <property type="match status" value="1"/>
</dbReference>
<proteinExistence type="inferred from homology"/>
<evidence type="ECO:0000313" key="7">
    <source>
        <dbReference type="EMBL" id="KAG6523923.1"/>
    </source>
</evidence>
<organism evidence="7 8">
    <name type="scientific">Zingiber officinale</name>
    <name type="common">Ginger</name>
    <name type="synonym">Amomum zingiber</name>
    <dbReference type="NCBI Taxonomy" id="94328"/>
    <lineage>
        <taxon>Eukaryota</taxon>
        <taxon>Viridiplantae</taxon>
        <taxon>Streptophyta</taxon>
        <taxon>Embryophyta</taxon>
        <taxon>Tracheophyta</taxon>
        <taxon>Spermatophyta</taxon>
        <taxon>Magnoliopsida</taxon>
        <taxon>Liliopsida</taxon>
        <taxon>Zingiberales</taxon>
        <taxon>Zingiberaceae</taxon>
        <taxon>Zingiber</taxon>
    </lineage>
</organism>
<evidence type="ECO:0000259" key="6">
    <source>
        <dbReference type="PROSITE" id="PS51704"/>
    </source>
</evidence>
<dbReference type="Pfam" id="PF03009">
    <property type="entry name" value="GDPD"/>
    <property type="match status" value="1"/>
</dbReference>
<reference evidence="7 8" key="1">
    <citation type="submission" date="2020-08" db="EMBL/GenBank/DDBJ databases">
        <title>Plant Genome Project.</title>
        <authorList>
            <person name="Zhang R.-G."/>
        </authorList>
    </citation>
    <scope>NUCLEOTIDE SEQUENCE [LARGE SCALE GENOMIC DNA]</scope>
    <source>
        <tissue evidence="7">Rhizome</tissue>
    </source>
</reference>